<proteinExistence type="predicted"/>
<dbReference type="EMBL" id="LATX01001718">
    <property type="protein sequence ID" value="KTB38914.1"/>
    <property type="molecule type" value="Genomic_DNA"/>
</dbReference>
<feature type="region of interest" description="Disordered" evidence="1">
    <location>
        <begin position="156"/>
        <end position="190"/>
    </location>
</feature>
<evidence type="ECO:0000313" key="2">
    <source>
        <dbReference type="EMBL" id="KTB38914.1"/>
    </source>
</evidence>
<organism evidence="2 3">
    <name type="scientific">Moniliophthora roreri</name>
    <name type="common">Frosty pod rot fungus</name>
    <name type="synonym">Monilia roreri</name>
    <dbReference type="NCBI Taxonomy" id="221103"/>
    <lineage>
        <taxon>Eukaryota</taxon>
        <taxon>Fungi</taxon>
        <taxon>Dikarya</taxon>
        <taxon>Basidiomycota</taxon>
        <taxon>Agaricomycotina</taxon>
        <taxon>Agaricomycetes</taxon>
        <taxon>Agaricomycetidae</taxon>
        <taxon>Agaricales</taxon>
        <taxon>Marasmiineae</taxon>
        <taxon>Marasmiaceae</taxon>
        <taxon>Moniliophthora</taxon>
    </lineage>
</organism>
<comment type="caution">
    <text evidence="2">The sequence shown here is derived from an EMBL/GenBank/DDBJ whole genome shotgun (WGS) entry which is preliminary data.</text>
</comment>
<name>A0A0W0FRI8_MONRR</name>
<reference evidence="2 3" key="1">
    <citation type="submission" date="2015-12" db="EMBL/GenBank/DDBJ databases">
        <title>Draft genome sequence of Moniliophthora roreri, the causal agent of frosty pod rot of cacao.</title>
        <authorList>
            <person name="Aime M.C."/>
            <person name="Diaz-Valderrama J.R."/>
            <person name="Kijpornyongpan T."/>
            <person name="Phillips-Mora W."/>
        </authorList>
    </citation>
    <scope>NUCLEOTIDE SEQUENCE [LARGE SCALE GENOMIC DNA]</scope>
    <source>
        <strain evidence="2 3">MCA 2952</strain>
    </source>
</reference>
<sequence length="190" mass="21587">MAVYDTISTLYIYLGIPDMTSEAPRICSTKKCNAILPPEEKKKTCERCRAKDLERKNRKQKEGPAGAENPICSGCPPPPAPSNYNLPRCVPGDEESEDASEDDTLNPVTRYVIHDMRSFADGLAYQMQFRDERFLTKVETQGRGLLSIIRACLEKERRENSSRSSNPGTWDTEFSSAMFYRSRPQDKHIE</sequence>
<evidence type="ECO:0000313" key="3">
    <source>
        <dbReference type="Proteomes" id="UP000054988"/>
    </source>
</evidence>
<dbReference type="Proteomes" id="UP000054988">
    <property type="component" value="Unassembled WGS sequence"/>
</dbReference>
<gene>
    <name evidence="2" type="ORF">WG66_8511</name>
</gene>
<feature type="compositionally biased region" description="Acidic residues" evidence="1">
    <location>
        <begin position="92"/>
        <end position="104"/>
    </location>
</feature>
<feature type="region of interest" description="Disordered" evidence="1">
    <location>
        <begin position="54"/>
        <end position="105"/>
    </location>
</feature>
<accession>A0A0W0FRI8</accession>
<evidence type="ECO:0000256" key="1">
    <source>
        <dbReference type="SAM" id="MobiDB-lite"/>
    </source>
</evidence>
<dbReference type="AlphaFoldDB" id="A0A0W0FRI8"/>
<protein>
    <submittedName>
        <fullName evidence="2">Uncharacterized protein</fullName>
    </submittedName>
</protein>